<feature type="domain" description="3-hydroxyacyl-CoA dehydrogenase NAD binding" evidence="1">
    <location>
        <begin position="4"/>
        <end position="132"/>
    </location>
</feature>
<dbReference type="InterPro" id="IPR036291">
    <property type="entry name" value="NAD(P)-bd_dom_sf"/>
</dbReference>
<name>A0A6C7ULT8_CAMJU</name>
<gene>
    <name evidence="2" type="ORF">F2N15_07580</name>
</gene>
<dbReference type="GO" id="GO:0070403">
    <property type="term" value="F:NAD+ binding"/>
    <property type="evidence" value="ECO:0007669"/>
    <property type="project" value="InterPro"/>
</dbReference>
<sequence>MKEINILGFGTMGKQIAALFHLLDYKVNIYNKTEIKHDDFLKQIKILEKKYFFKSNNQDINFYLGFDIKKDLLTIESIEENLQNKKILIENFKKQFSSPIFSNSSSFSYSDLSCPLIHFFNPIYLNLVEVFDPKSELSEILLDLQSLNFIIIKSKGNRGALANLILFGEFSNIFKIIEQLHYTQEECQMVYNLLYEKRNIFNIIDAIGIDICEEIFKNIKKVDPSFYHPKSFAKALKENILGKKNKTSIKDIL</sequence>
<dbReference type="Pfam" id="PF02737">
    <property type="entry name" value="3HCDH_N"/>
    <property type="match status" value="1"/>
</dbReference>
<evidence type="ECO:0000313" key="2">
    <source>
        <dbReference type="EMBL" id="ECV1060046.1"/>
    </source>
</evidence>
<organism evidence="2">
    <name type="scientific">Campylobacter jejuni</name>
    <dbReference type="NCBI Taxonomy" id="197"/>
    <lineage>
        <taxon>Bacteria</taxon>
        <taxon>Pseudomonadati</taxon>
        <taxon>Campylobacterota</taxon>
        <taxon>Epsilonproteobacteria</taxon>
        <taxon>Campylobacterales</taxon>
        <taxon>Campylobacteraceae</taxon>
        <taxon>Campylobacter</taxon>
    </lineage>
</organism>
<dbReference type="PANTHER" id="PTHR48075">
    <property type="entry name" value="3-HYDROXYACYL-COA DEHYDROGENASE FAMILY PROTEIN"/>
    <property type="match status" value="1"/>
</dbReference>
<dbReference type="AlphaFoldDB" id="A0A6C7ULT8"/>
<evidence type="ECO:0000259" key="1">
    <source>
        <dbReference type="Pfam" id="PF02737"/>
    </source>
</evidence>
<dbReference type="EMBL" id="AAKSZQ010000022">
    <property type="protein sequence ID" value="ECV1060046.1"/>
    <property type="molecule type" value="Genomic_DNA"/>
</dbReference>
<dbReference type="GO" id="GO:0006631">
    <property type="term" value="P:fatty acid metabolic process"/>
    <property type="evidence" value="ECO:0007669"/>
    <property type="project" value="InterPro"/>
</dbReference>
<proteinExistence type="predicted"/>
<dbReference type="PANTHER" id="PTHR48075:SF7">
    <property type="entry name" value="3-HYDROXYACYL-COA DEHYDROGENASE-RELATED"/>
    <property type="match status" value="1"/>
</dbReference>
<reference evidence="2" key="1">
    <citation type="submission" date="2019-09" db="EMBL/GenBank/DDBJ databases">
        <authorList>
            <consortium name="GenomeTrakr network: Whole genome sequencing for foodborne pathogen traceback"/>
        </authorList>
    </citation>
    <scope>NUCLEOTIDE SEQUENCE</scope>
    <source>
        <strain evidence="2">TTU_586</strain>
    </source>
</reference>
<protein>
    <recommendedName>
        <fullName evidence="1">3-hydroxyacyl-CoA dehydrogenase NAD binding domain-containing protein</fullName>
    </recommendedName>
</protein>
<dbReference type="Gene3D" id="3.40.50.720">
    <property type="entry name" value="NAD(P)-binding Rossmann-like Domain"/>
    <property type="match status" value="1"/>
</dbReference>
<accession>A0A6C7ULT8</accession>
<dbReference type="GO" id="GO:0016491">
    <property type="term" value="F:oxidoreductase activity"/>
    <property type="evidence" value="ECO:0007669"/>
    <property type="project" value="TreeGrafter"/>
</dbReference>
<dbReference type="SUPFAM" id="SSF51735">
    <property type="entry name" value="NAD(P)-binding Rossmann-fold domains"/>
    <property type="match status" value="1"/>
</dbReference>
<comment type="caution">
    <text evidence="2">The sequence shown here is derived from an EMBL/GenBank/DDBJ whole genome shotgun (WGS) entry which is preliminary data.</text>
</comment>
<dbReference type="InterPro" id="IPR006176">
    <property type="entry name" value="3-OHacyl-CoA_DH_NAD-bd"/>
</dbReference>